<comment type="similarity">
    <text evidence="3">Belongs to the eukaryotic ribosomal protein eS21 family.</text>
</comment>
<evidence type="ECO:0000256" key="2">
    <source>
        <dbReference type="ARBA" id="ARBA00004514"/>
    </source>
</evidence>
<evidence type="ECO:0000256" key="5">
    <source>
        <dbReference type="ARBA" id="ARBA00022980"/>
    </source>
</evidence>
<dbReference type="GO" id="GO:0003735">
    <property type="term" value="F:structural constituent of ribosome"/>
    <property type="evidence" value="ECO:0007669"/>
    <property type="project" value="InterPro"/>
</dbReference>
<dbReference type="Ensembl" id="ENSDNVT00000025533.1">
    <property type="protein sequence ID" value="ENSDNVP00000021150.1"/>
    <property type="gene ID" value="ENSDNVG00000014807.1"/>
</dbReference>
<sequence>AARGGGARGAAVAAARDGLAGGRRGAAAPEEAGGRRGVALAGFRAATRSVGGAAAPGRAEAGAGGSGARRPPGRPPALPCLPQVSPGACARREARKMQNDAGEFVDLYVPRKCSASNRIIGAKDHASIQINISEVDKVTGRVNGQFKTYAICGAIRRMGESDDSILRLAKNDGIVSKNF</sequence>
<evidence type="ECO:0000313" key="11">
    <source>
        <dbReference type="Ensembl" id="ENSDNVP00000021150.1"/>
    </source>
</evidence>
<comment type="function">
    <text evidence="9">Component of the small ribosomal subunit. The ribosome is a large ribonucleoprotein complex responsible for the synthesis of proteins in the cell.</text>
</comment>
<comment type="subunit">
    <text evidence="4">Component of the 40S small ribosomal subunit.</text>
</comment>
<keyword evidence="12" id="KW-1185">Reference proteome</keyword>
<dbReference type="PROSITE" id="PS00996">
    <property type="entry name" value="RIBOSOMAL_S21E"/>
    <property type="match status" value="1"/>
</dbReference>
<evidence type="ECO:0000256" key="1">
    <source>
        <dbReference type="ARBA" id="ARBA00004427"/>
    </source>
</evidence>
<name>A0A8C4PBV5_DRONO</name>
<dbReference type="GO" id="GO:0005791">
    <property type="term" value="C:rough endoplasmic reticulum"/>
    <property type="evidence" value="ECO:0007669"/>
    <property type="project" value="UniProtKB-SubCell"/>
</dbReference>
<reference evidence="11" key="2">
    <citation type="submission" date="2025-09" db="UniProtKB">
        <authorList>
            <consortium name="Ensembl"/>
        </authorList>
    </citation>
    <scope>IDENTIFICATION</scope>
</reference>
<protein>
    <recommendedName>
        <fullName evidence="7">Small ribosomal subunit protein eS21</fullName>
    </recommendedName>
    <alternativeName>
        <fullName evidence="8">40S ribosomal protein S21</fullName>
    </alternativeName>
</protein>
<dbReference type="GO" id="GO:0022626">
    <property type="term" value="C:cytosolic ribosome"/>
    <property type="evidence" value="ECO:0007669"/>
    <property type="project" value="UniProtKB-ARBA"/>
</dbReference>
<dbReference type="PANTHER" id="PTHR10442">
    <property type="entry name" value="40S RIBOSOMAL PROTEIN S21"/>
    <property type="match status" value="1"/>
</dbReference>
<organism evidence="11 12">
    <name type="scientific">Dromaius novaehollandiae</name>
    <name type="common">Emu</name>
    <dbReference type="NCBI Taxonomy" id="8790"/>
    <lineage>
        <taxon>Eukaryota</taxon>
        <taxon>Metazoa</taxon>
        <taxon>Chordata</taxon>
        <taxon>Craniata</taxon>
        <taxon>Vertebrata</taxon>
        <taxon>Euteleostomi</taxon>
        <taxon>Archelosauria</taxon>
        <taxon>Archosauria</taxon>
        <taxon>Dinosauria</taxon>
        <taxon>Saurischia</taxon>
        <taxon>Theropoda</taxon>
        <taxon>Coelurosauria</taxon>
        <taxon>Aves</taxon>
        <taxon>Palaeognathae</taxon>
        <taxon>Casuariiformes</taxon>
        <taxon>Dromaiidae</taxon>
        <taxon>Dromaius</taxon>
    </lineage>
</organism>
<dbReference type="Pfam" id="PF01249">
    <property type="entry name" value="Ribosomal_S21e"/>
    <property type="match status" value="1"/>
</dbReference>
<dbReference type="InterPro" id="IPR001931">
    <property type="entry name" value="Ribosomal_eS21"/>
</dbReference>
<dbReference type="FunFam" id="3.30.1230.20:FF:000001">
    <property type="entry name" value="40S ribosomal protein S21"/>
    <property type="match status" value="1"/>
</dbReference>
<dbReference type="GO" id="GO:0006412">
    <property type="term" value="P:translation"/>
    <property type="evidence" value="ECO:0007669"/>
    <property type="project" value="InterPro"/>
</dbReference>
<evidence type="ECO:0000256" key="7">
    <source>
        <dbReference type="ARBA" id="ARBA00035150"/>
    </source>
</evidence>
<keyword evidence="6" id="KW-0687">Ribonucleoprotein</keyword>
<reference evidence="11" key="1">
    <citation type="submission" date="2025-08" db="UniProtKB">
        <authorList>
            <consortium name="Ensembl"/>
        </authorList>
    </citation>
    <scope>IDENTIFICATION</scope>
</reference>
<keyword evidence="5" id="KW-0689">Ribosomal protein</keyword>
<comment type="subcellular location">
    <subcellularLocation>
        <location evidence="2">Cytoplasm</location>
        <location evidence="2">Cytosol</location>
    </subcellularLocation>
    <subcellularLocation>
        <location evidence="1">Rough endoplasmic reticulum</location>
    </subcellularLocation>
</comment>
<dbReference type="InterPro" id="IPR018279">
    <property type="entry name" value="Ribosomal_eS21_CS"/>
</dbReference>
<dbReference type="AlphaFoldDB" id="A0A8C4PBV5"/>
<evidence type="ECO:0000256" key="10">
    <source>
        <dbReference type="SAM" id="MobiDB-lite"/>
    </source>
</evidence>
<feature type="region of interest" description="Disordered" evidence="10">
    <location>
        <begin position="1"/>
        <end position="36"/>
    </location>
</feature>
<proteinExistence type="inferred from homology"/>
<evidence type="ECO:0000256" key="9">
    <source>
        <dbReference type="ARBA" id="ARBA00045746"/>
    </source>
</evidence>
<evidence type="ECO:0000256" key="8">
    <source>
        <dbReference type="ARBA" id="ARBA00035451"/>
    </source>
</evidence>
<evidence type="ECO:0000313" key="12">
    <source>
        <dbReference type="Proteomes" id="UP000694423"/>
    </source>
</evidence>
<feature type="region of interest" description="Disordered" evidence="10">
    <location>
        <begin position="51"/>
        <end position="76"/>
    </location>
</feature>
<evidence type="ECO:0000256" key="6">
    <source>
        <dbReference type="ARBA" id="ARBA00023274"/>
    </source>
</evidence>
<evidence type="ECO:0000256" key="4">
    <source>
        <dbReference type="ARBA" id="ARBA00011542"/>
    </source>
</evidence>
<evidence type="ECO:0000256" key="3">
    <source>
        <dbReference type="ARBA" id="ARBA00010228"/>
    </source>
</evidence>
<dbReference type="GO" id="GO:1990904">
    <property type="term" value="C:ribonucleoprotein complex"/>
    <property type="evidence" value="ECO:0007669"/>
    <property type="project" value="UniProtKB-KW"/>
</dbReference>
<gene>
    <name evidence="11" type="primary">RPS21</name>
</gene>
<feature type="compositionally biased region" description="Low complexity" evidence="10">
    <location>
        <begin position="9"/>
        <end position="18"/>
    </location>
</feature>
<dbReference type="Proteomes" id="UP000694423">
    <property type="component" value="Unplaced"/>
</dbReference>
<accession>A0A8C4PBV5</accession>
<dbReference type="Gene3D" id="3.30.1230.20">
    <property type="match status" value="1"/>
</dbReference>
<feature type="compositionally biased region" description="Low complexity" evidence="10">
    <location>
        <begin position="51"/>
        <end position="61"/>
    </location>
</feature>
<dbReference type="InterPro" id="IPR038579">
    <property type="entry name" value="Ribosomal_eS21_sf"/>
</dbReference>